<dbReference type="Proteomes" id="UP000327013">
    <property type="component" value="Unassembled WGS sequence"/>
</dbReference>
<evidence type="ECO:0000313" key="2">
    <source>
        <dbReference type="Proteomes" id="UP000327013"/>
    </source>
</evidence>
<sequence>MSVQEPDSAFSFESHINDYLNNAVHSQDTSEEERACIVKIQRYLLETLQEAGDAGEKELHALAMLPFRLGDLAENFQVGAGSEDVYEDRTFHEQGLGLLHKGPDEADTAMEQRPLAARGASAGEALESWVPAPAMWMSNNGFRVADEVYKNELLMKTDGPPPRPLAKKKGIKSTDITLKRWKFWKDSFQKVWDRSIEYYHGPNAQPDGRSLIETGLAAKEGTEAMEKAESLQRFRIASGDNYTLDSRRWDDMASWYQFEVWCRFRACKLHCHPTDKSQRIQPGRGIMILPRITGTIPVEIPRNRILQSNQCEAVMFNVLGGEGPMYTVEAMQDSISICSRSTVQGSDAHLCGCHAPDYAVLVHSCSTARHVAPPQICGTP</sequence>
<accession>A0A5N6KRV5</accession>
<dbReference type="EMBL" id="VIBQ01000010">
    <property type="protein sequence ID" value="KAB8339154.1"/>
    <property type="molecule type" value="Genomic_DNA"/>
</dbReference>
<gene>
    <name evidence="1" type="ORF">FH972_022090</name>
</gene>
<reference evidence="1 2" key="1">
    <citation type="submission" date="2019-06" db="EMBL/GenBank/DDBJ databases">
        <title>A chromosomal-level reference genome of Carpinus fangiana (Coryloideae, Betulaceae).</title>
        <authorList>
            <person name="Yang X."/>
            <person name="Wang Z."/>
            <person name="Zhang L."/>
            <person name="Hao G."/>
            <person name="Liu J."/>
            <person name="Yang Y."/>
        </authorList>
    </citation>
    <scope>NUCLEOTIDE SEQUENCE [LARGE SCALE GENOMIC DNA]</scope>
    <source>
        <strain evidence="1">Cfa_2016G</strain>
        <tissue evidence="1">Leaf</tissue>
    </source>
</reference>
<proteinExistence type="predicted"/>
<name>A0A5N6KRV5_9ROSI</name>
<evidence type="ECO:0000313" key="1">
    <source>
        <dbReference type="EMBL" id="KAB8339154.1"/>
    </source>
</evidence>
<protein>
    <submittedName>
        <fullName evidence="1">Uncharacterized protein</fullName>
    </submittedName>
</protein>
<comment type="caution">
    <text evidence="1">The sequence shown here is derived from an EMBL/GenBank/DDBJ whole genome shotgun (WGS) entry which is preliminary data.</text>
</comment>
<organism evidence="1 2">
    <name type="scientific">Carpinus fangiana</name>
    <dbReference type="NCBI Taxonomy" id="176857"/>
    <lineage>
        <taxon>Eukaryota</taxon>
        <taxon>Viridiplantae</taxon>
        <taxon>Streptophyta</taxon>
        <taxon>Embryophyta</taxon>
        <taxon>Tracheophyta</taxon>
        <taxon>Spermatophyta</taxon>
        <taxon>Magnoliopsida</taxon>
        <taxon>eudicotyledons</taxon>
        <taxon>Gunneridae</taxon>
        <taxon>Pentapetalae</taxon>
        <taxon>rosids</taxon>
        <taxon>fabids</taxon>
        <taxon>Fagales</taxon>
        <taxon>Betulaceae</taxon>
        <taxon>Carpinus</taxon>
    </lineage>
</organism>
<keyword evidence="2" id="KW-1185">Reference proteome</keyword>
<dbReference type="AlphaFoldDB" id="A0A5N6KRV5"/>